<dbReference type="VEuPathDB" id="FungiDB:HGUI_03386"/>
<dbReference type="GO" id="GO:0016616">
    <property type="term" value="F:oxidoreductase activity, acting on the CH-OH group of donors, NAD or NADP as acceptor"/>
    <property type="evidence" value="ECO:0007669"/>
    <property type="project" value="TreeGrafter"/>
</dbReference>
<dbReference type="InterPro" id="IPR036291">
    <property type="entry name" value="NAD(P)-bd_dom_sf"/>
</dbReference>
<organism evidence="4 5">
    <name type="scientific">Hanseniaspora guilliermondii</name>
    <dbReference type="NCBI Taxonomy" id="56406"/>
    <lineage>
        <taxon>Eukaryota</taxon>
        <taxon>Fungi</taxon>
        <taxon>Dikarya</taxon>
        <taxon>Ascomycota</taxon>
        <taxon>Saccharomycotina</taxon>
        <taxon>Saccharomycetes</taxon>
        <taxon>Saccharomycodales</taxon>
        <taxon>Saccharomycodaceae</taxon>
        <taxon>Hanseniaspora</taxon>
    </lineage>
</organism>
<keyword evidence="3" id="KW-1133">Transmembrane helix</keyword>
<accession>A0A1L0B488</accession>
<keyword evidence="3" id="KW-0472">Membrane</keyword>
<name>A0A1L0B488_9ASCO</name>
<proteinExistence type="inferred from homology"/>
<evidence type="ECO:0000313" key="5">
    <source>
        <dbReference type="Proteomes" id="UP000183365"/>
    </source>
</evidence>
<sequence length="335" mass="39510">MGVYDFNIDVVINIFFQWFGFITSYFVFRVNFQRALILQTLYIIVKKYVFFINRKLNHYTYNYFNTEKKWESLDEIMRNDQRVFCVLTGGCHGLGKQLCTKIITKYALQHENFELLVIDKDPLDISEYSLKNVHFIKHDFSTRIGDKLKNFQDATYDYKIVINNCGYRFGFQDFLSSWDDSSRFFQLMNINTISACDLLHCFKPDYTITISSILSMISPKNGFLYSATKSVLSNMHESYVQIENKRGLLVLPGQLEATTLFKDFEPLFKDNFKHFLSPLVNIYDLSEIIMDGLENLENRCIVTPYYGYFMKILSFMPYWIQKPLRVMSSVDAVEN</sequence>
<dbReference type="Proteomes" id="UP000183365">
    <property type="component" value="Unassembled WGS sequence"/>
</dbReference>
<dbReference type="EMBL" id="FQNF01000084">
    <property type="protein sequence ID" value="SGZ41186.1"/>
    <property type="molecule type" value="Genomic_DNA"/>
</dbReference>
<evidence type="ECO:0000313" key="4">
    <source>
        <dbReference type="EMBL" id="SGZ41186.1"/>
    </source>
</evidence>
<keyword evidence="3" id="KW-0812">Transmembrane</keyword>
<dbReference type="Gene3D" id="3.40.50.720">
    <property type="entry name" value="NAD(P)-binding Rossmann-like Domain"/>
    <property type="match status" value="1"/>
</dbReference>
<protein>
    <submittedName>
        <fullName evidence="4">Uncharacterized protein</fullName>
    </submittedName>
</protein>
<comment type="similarity">
    <text evidence="1">Belongs to the short-chain dehydrogenases/reductases (SDR) family.</text>
</comment>
<evidence type="ECO:0000256" key="3">
    <source>
        <dbReference type="SAM" id="Phobius"/>
    </source>
</evidence>
<evidence type="ECO:0000256" key="2">
    <source>
        <dbReference type="ARBA" id="ARBA00023002"/>
    </source>
</evidence>
<dbReference type="OrthoDB" id="5840532at2759"/>
<evidence type="ECO:0000256" key="1">
    <source>
        <dbReference type="ARBA" id="ARBA00006484"/>
    </source>
</evidence>
<dbReference type="PANTHER" id="PTHR24322">
    <property type="entry name" value="PKSB"/>
    <property type="match status" value="1"/>
</dbReference>
<dbReference type="AlphaFoldDB" id="A0A1L0B488"/>
<dbReference type="SUPFAM" id="SSF51735">
    <property type="entry name" value="NAD(P)-binding Rossmann-fold domains"/>
    <property type="match status" value="1"/>
</dbReference>
<gene>
    <name evidence="4" type="ORF">HGUI_03386</name>
</gene>
<feature type="transmembrane region" description="Helical" evidence="3">
    <location>
        <begin position="6"/>
        <end position="28"/>
    </location>
</feature>
<keyword evidence="2" id="KW-0560">Oxidoreductase</keyword>
<reference evidence="5" key="1">
    <citation type="submission" date="2016-11" db="EMBL/GenBank/DDBJ databases">
        <authorList>
            <person name="Guldener U."/>
        </authorList>
    </citation>
    <scope>NUCLEOTIDE SEQUENCE [LARGE SCALE GENOMIC DNA]</scope>
</reference>
<keyword evidence="5" id="KW-1185">Reference proteome</keyword>
<dbReference type="PANTHER" id="PTHR24322:SF736">
    <property type="entry name" value="RETINOL DEHYDROGENASE 10"/>
    <property type="match status" value="1"/>
</dbReference>